<evidence type="ECO:0000259" key="4">
    <source>
        <dbReference type="PROSITE" id="PS50076"/>
    </source>
</evidence>
<evidence type="ECO:0000256" key="2">
    <source>
        <dbReference type="ARBA" id="ARBA00022803"/>
    </source>
</evidence>
<dbReference type="InterPro" id="IPR036869">
    <property type="entry name" value="J_dom_sf"/>
</dbReference>
<evidence type="ECO:0000256" key="1">
    <source>
        <dbReference type="ARBA" id="ARBA00022737"/>
    </source>
</evidence>
<dbReference type="Pfam" id="PF00226">
    <property type="entry name" value="DnaJ"/>
    <property type="match status" value="1"/>
</dbReference>
<dbReference type="PROSITE" id="PS00636">
    <property type="entry name" value="DNAJ_1"/>
    <property type="match status" value="1"/>
</dbReference>
<dbReference type="CDD" id="cd06257">
    <property type="entry name" value="DnaJ"/>
    <property type="match status" value="1"/>
</dbReference>
<keyword evidence="1" id="KW-0677">Repeat</keyword>
<accession>A0A164W9J0</accession>
<keyword evidence="6" id="KW-1185">Reference proteome</keyword>
<dbReference type="PROSITE" id="PS50005">
    <property type="entry name" value="TPR"/>
    <property type="match status" value="2"/>
</dbReference>
<dbReference type="AlphaFoldDB" id="A0A164W9J0"/>
<sequence>EALADAENFGKIGVGYFKKGDHGLARKYFTKAIACAPMTLVWWESRADTYLALKEFAKAVSDLEILQKFGATPSSSFFVKISRSYMATGDIMSAIQSIDAALGIEPENTSAQDIKKEALKMREHLNTLHSAQQHKQWTTVRHELNQLMSQCEGPGAPEWKTLLVRADIAESKWHDALGCFSHLSLLDETSADHLTLRALVLFLADSNLDAMTKALNDALKLGSEYTPAKSLLHRSEDVLRLLQEAMSAFQAQDSSTALQKYNQGLAILGEEEAEGRGGLMRARFLSNQAFVFYQIGKYAEALNSANASLTLGPSRFYPLWTRARAQNVLGRHDAAVEDYRAALALAPDDNARRNVNNGLVVAKGDLQKCLQMNYFDLLGVSRRFSVGDLTKAYRNKCLLHHPDKSNGVDLIFKAVQEAYAVLSDPQRRGLYDQQLD</sequence>
<dbReference type="PANTHER" id="PTHR45188:SF2">
    <property type="entry name" value="DNAJ HOMOLOG SUBFAMILY C MEMBER 7"/>
    <property type="match status" value="1"/>
</dbReference>
<dbReference type="SMART" id="SM00271">
    <property type="entry name" value="DnaJ"/>
    <property type="match status" value="1"/>
</dbReference>
<dbReference type="InterPro" id="IPR018253">
    <property type="entry name" value="DnaJ_domain_CS"/>
</dbReference>
<keyword evidence="2 3" id="KW-0802">TPR repeat</keyword>
<dbReference type="Proteomes" id="UP000076722">
    <property type="component" value="Unassembled WGS sequence"/>
</dbReference>
<dbReference type="OrthoDB" id="10250354at2759"/>
<dbReference type="InterPro" id="IPR019734">
    <property type="entry name" value="TPR_rpt"/>
</dbReference>
<dbReference type="SUPFAM" id="SSF48452">
    <property type="entry name" value="TPR-like"/>
    <property type="match status" value="2"/>
</dbReference>
<evidence type="ECO:0000256" key="3">
    <source>
        <dbReference type="PROSITE-ProRule" id="PRU00339"/>
    </source>
</evidence>
<gene>
    <name evidence="5" type="ORF">SISNIDRAFT_502292</name>
</gene>
<dbReference type="PROSITE" id="PS50076">
    <property type="entry name" value="DNAJ_2"/>
    <property type="match status" value="1"/>
</dbReference>
<name>A0A164W9J0_9AGAM</name>
<evidence type="ECO:0000313" key="6">
    <source>
        <dbReference type="Proteomes" id="UP000076722"/>
    </source>
</evidence>
<dbReference type="STRING" id="1314777.A0A164W9J0"/>
<protein>
    <submittedName>
        <fullName evidence="5">TPR-like protein</fullName>
    </submittedName>
</protein>
<dbReference type="PRINTS" id="PR00625">
    <property type="entry name" value="JDOMAIN"/>
</dbReference>
<dbReference type="Gene3D" id="1.25.40.10">
    <property type="entry name" value="Tetratricopeptide repeat domain"/>
    <property type="match status" value="1"/>
</dbReference>
<feature type="repeat" description="TPR" evidence="3">
    <location>
        <begin position="75"/>
        <end position="108"/>
    </location>
</feature>
<organism evidence="5 6">
    <name type="scientific">Sistotremastrum niveocremeum HHB9708</name>
    <dbReference type="NCBI Taxonomy" id="1314777"/>
    <lineage>
        <taxon>Eukaryota</taxon>
        <taxon>Fungi</taxon>
        <taxon>Dikarya</taxon>
        <taxon>Basidiomycota</taxon>
        <taxon>Agaricomycotina</taxon>
        <taxon>Agaricomycetes</taxon>
        <taxon>Sistotremastrales</taxon>
        <taxon>Sistotremastraceae</taxon>
        <taxon>Sertulicium</taxon>
        <taxon>Sertulicium niveocremeum</taxon>
    </lineage>
</organism>
<dbReference type="InterPro" id="IPR011990">
    <property type="entry name" value="TPR-like_helical_dom_sf"/>
</dbReference>
<feature type="non-terminal residue" evidence="5">
    <location>
        <position position="1"/>
    </location>
</feature>
<feature type="domain" description="J" evidence="4">
    <location>
        <begin position="373"/>
        <end position="435"/>
    </location>
</feature>
<dbReference type="PANTHER" id="PTHR45188">
    <property type="entry name" value="DNAJ PROTEIN P58IPK HOMOLOG"/>
    <property type="match status" value="1"/>
</dbReference>
<dbReference type="SMART" id="SM00028">
    <property type="entry name" value="TPR"/>
    <property type="match status" value="6"/>
</dbReference>
<dbReference type="InterPro" id="IPR001623">
    <property type="entry name" value="DnaJ_domain"/>
</dbReference>
<feature type="repeat" description="TPR" evidence="3">
    <location>
        <begin position="6"/>
        <end position="39"/>
    </location>
</feature>
<reference evidence="5 6" key="1">
    <citation type="journal article" date="2016" name="Mol. Biol. Evol.">
        <title>Comparative Genomics of Early-Diverging Mushroom-Forming Fungi Provides Insights into the Origins of Lignocellulose Decay Capabilities.</title>
        <authorList>
            <person name="Nagy L.G."/>
            <person name="Riley R."/>
            <person name="Tritt A."/>
            <person name="Adam C."/>
            <person name="Daum C."/>
            <person name="Floudas D."/>
            <person name="Sun H."/>
            <person name="Yadav J.S."/>
            <person name="Pangilinan J."/>
            <person name="Larsson K.H."/>
            <person name="Matsuura K."/>
            <person name="Barry K."/>
            <person name="Labutti K."/>
            <person name="Kuo R."/>
            <person name="Ohm R.A."/>
            <person name="Bhattacharya S.S."/>
            <person name="Shirouzu T."/>
            <person name="Yoshinaga Y."/>
            <person name="Martin F.M."/>
            <person name="Grigoriev I.V."/>
            <person name="Hibbett D.S."/>
        </authorList>
    </citation>
    <scope>NUCLEOTIDE SEQUENCE [LARGE SCALE GENOMIC DNA]</scope>
    <source>
        <strain evidence="5 6">HHB9708</strain>
    </source>
</reference>
<dbReference type="EMBL" id="KV419403">
    <property type="protein sequence ID" value="KZS94859.1"/>
    <property type="molecule type" value="Genomic_DNA"/>
</dbReference>
<evidence type="ECO:0000313" key="5">
    <source>
        <dbReference type="EMBL" id="KZS94859.1"/>
    </source>
</evidence>
<dbReference type="Pfam" id="PF13432">
    <property type="entry name" value="TPR_16"/>
    <property type="match status" value="1"/>
</dbReference>
<dbReference type="SUPFAM" id="SSF46565">
    <property type="entry name" value="Chaperone J-domain"/>
    <property type="match status" value="1"/>
</dbReference>
<dbReference type="Gene3D" id="1.10.287.110">
    <property type="entry name" value="DnaJ domain"/>
    <property type="match status" value="1"/>
</dbReference>
<proteinExistence type="predicted"/>